<evidence type="ECO:0000313" key="9">
    <source>
        <dbReference type="EMBL" id="RIL43652.1"/>
    </source>
</evidence>
<keyword evidence="5" id="KW-0805">Transcription regulation</keyword>
<dbReference type="SMART" id="SM00345">
    <property type="entry name" value="HTH_GNTR"/>
    <property type="match status" value="1"/>
</dbReference>
<dbReference type="InterPro" id="IPR036388">
    <property type="entry name" value="WH-like_DNA-bd_sf"/>
</dbReference>
<dbReference type="PROSITE" id="PS50949">
    <property type="entry name" value="HTH_GNTR"/>
    <property type="match status" value="1"/>
</dbReference>
<evidence type="ECO:0000256" key="2">
    <source>
        <dbReference type="ARBA" id="ARBA00005384"/>
    </source>
</evidence>
<dbReference type="GO" id="GO:0003677">
    <property type="term" value="F:DNA binding"/>
    <property type="evidence" value="ECO:0007669"/>
    <property type="project" value="UniProtKB-KW"/>
</dbReference>
<keyword evidence="9" id="KW-0808">Transferase</keyword>
<dbReference type="InterPro" id="IPR051446">
    <property type="entry name" value="HTH_trans_reg/aminotransferase"/>
</dbReference>
<dbReference type="RefSeq" id="WP_119624424.1">
    <property type="nucleotide sequence ID" value="NZ_JAIBNU010000006.1"/>
</dbReference>
<dbReference type="Gene3D" id="1.10.10.10">
    <property type="entry name" value="Winged helix-like DNA-binding domain superfamily/Winged helix DNA-binding domain"/>
    <property type="match status" value="1"/>
</dbReference>
<evidence type="ECO:0000256" key="1">
    <source>
        <dbReference type="ARBA" id="ARBA00001933"/>
    </source>
</evidence>
<accession>A0A418HPQ6</accession>
<dbReference type="EMBL" id="QXRZ01000002">
    <property type="protein sequence ID" value="RIL43652.1"/>
    <property type="molecule type" value="Genomic_DNA"/>
</dbReference>
<dbReference type="PANTHER" id="PTHR46577:SF1">
    <property type="entry name" value="HTH-TYPE TRANSCRIPTIONAL REGULATORY PROTEIN GABR"/>
    <property type="match status" value="1"/>
</dbReference>
<protein>
    <submittedName>
        <fullName evidence="9">PLP-dependent aminotransferase family protein</fullName>
    </submittedName>
</protein>
<dbReference type="PANTHER" id="PTHR46577">
    <property type="entry name" value="HTH-TYPE TRANSCRIPTIONAL REGULATORY PROTEIN GABR"/>
    <property type="match status" value="1"/>
</dbReference>
<reference evidence="9 10" key="1">
    <citation type="journal article" date="2016" name="Front. Microbiol.">
        <title>Comprehensive Phylogenetic Analysis of Bovine Non-aureus Staphylococci Species Based on Whole-Genome Sequencing.</title>
        <authorList>
            <person name="Naushad S."/>
            <person name="Barkema H.W."/>
            <person name="Luby C."/>
            <person name="Condas L.A."/>
            <person name="Nobrega D.B."/>
            <person name="Carson D.A."/>
            <person name="De Buck J."/>
        </authorList>
    </citation>
    <scope>NUCLEOTIDE SEQUENCE [LARGE SCALE GENOMIC DNA]</scope>
    <source>
        <strain evidence="9 10">SNUC 1388</strain>
    </source>
</reference>
<dbReference type="Pfam" id="PF00392">
    <property type="entry name" value="GntR"/>
    <property type="match status" value="1"/>
</dbReference>
<evidence type="ECO:0000256" key="3">
    <source>
        <dbReference type="ARBA" id="ARBA00022576"/>
    </source>
</evidence>
<dbReference type="InterPro" id="IPR004839">
    <property type="entry name" value="Aminotransferase_I/II_large"/>
</dbReference>
<dbReference type="SUPFAM" id="SSF53383">
    <property type="entry name" value="PLP-dependent transferases"/>
    <property type="match status" value="1"/>
</dbReference>
<dbReference type="AlphaFoldDB" id="A0A418HPQ6"/>
<name>A0A418HPQ6_STAGA</name>
<dbReference type="CDD" id="cd07377">
    <property type="entry name" value="WHTH_GntR"/>
    <property type="match status" value="1"/>
</dbReference>
<dbReference type="SUPFAM" id="SSF46785">
    <property type="entry name" value="Winged helix' DNA-binding domain"/>
    <property type="match status" value="1"/>
</dbReference>
<dbReference type="GO" id="GO:0030170">
    <property type="term" value="F:pyridoxal phosphate binding"/>
    <property type="evidence" value="ECO:0007669"/>
    <property type="project" value="InterPro"/>
</dbReference>
<evidence type="ECO:0000313" key="10">
    <source>
        <dbReference type="Proteomes" id="UP000283576"/>
    </source>
</evidence>
<evidence type="ECO:0000256" key="6">
    <source>
        <dbReference type="ARBA" id="ARBA00023125"/>
    </source>
</evidence>
<feature type="domain" description="HTH gntR-type" evidence="8">
    <location>
        <begin position="7"/>
        <end position="75"/>
    </location>
</feature>
<evidence type="ECO:0000259" key="8">
    <source>
        <dbReference type="PROSITE" id="PS50949"/>
    </source>
</evidence>
<sequence>MQGETNQYIYRQIYTRLKEDILSFKYESHEKLPSKRGMAETLNVSVNSVKSAYEQLLAEGYIYAKERKGYFIEPLDQLIVDPDAQKTLGQYKEGKPQLYEYSFSHMSTDMSEFPVDVWTKLLKRVFDNYEYYLSAIPNIKGPIELRQSIAKLVSYQRGIQCHPEQIIIGSGTNTLLKRLMQLLPTEVKIGVENPGYSRFRNLLNEGGTTTIPLELDEKGISINQINATQPDAVIVTPSHQFPTGIIMPVSRRIDLLNWASTTNSYIIEDDYDSEFKYQTDNIPSLYSFDKNESVIYLGTFSKTLMPGLRLSYMILPPALVQKFETHNFDMIPDFSMLNALTLNLMIKEGYYEKYVKKMHQHYGRKREQLIVALQQAFQDKVNIKDTEAGLHFMIEVKSPFTYEEIEQRAKEAKLELYTINRFVVKALEENNGVKTLIIGFSKIKIEQLDDAVRCLKKVLLG</sequence>
<dbReference type="GO" id="GO:0008483">
    <property type="term" value="F:transaminase activity"/>
    <property type="evidence" value="ECO:0007669"/>
    <property type="project" value="UniProtKB-KW"/>
</dbReference>
<keyword evidence="7" id="KW-0804">Transcription</keyword>
<comment type="similarity">
    <text evidence="2">In the C-terminal section; belongs to the class-I pyridoxal-phosphate-dependent aminotransferase family.</text>
</comment>
<dbReference type="CDD" id="cd00609">
    <property type="entry name" value="AAT_like"/>
    <property type="match status" value="1"/>
</dbReference>
<dbReference type="InterPro" id="IPR036390">
    <property type="entry name" value="WH_DNA-bd_sf"/>
</dbReference>
<dbReference type="InterPro" id="IPR015424">
    <property type="entry name" value="PyrdxlP-dep_Trfase"/>
</dbReference>
<dbReference type="Pfam" id="PF00155">
    <property type="entry name" value="Aminotran_1_2"/>
    <property type="match status" value="1"/>
</dbReference>
<comment type="caution">
    <text evidence="9">The sequence shown here is derived from an EMBL/GenBank/DDBJ whole genome shotgun (WGS) entry which is preliminary data.</text>
</comment>
<dbReference type="GO" id="GO:0003700">
    <property type="term" value="F:DNA-binding transcription factor activity"/>
    <property type="evidence" value="ECO:0007669"/>
    <property type="project" value="InterPro"/>
</dbReference>
<keyword evidence="6" id="KW-0238">DNA-binding</keyword>
<dbReference type="Gene3D" id="3.40.640.10">
    <property type="entry name" value="Type I PLP-dependent aspartate aminotransferase-like (Major domain)"/>
    <property type="match status" value="1"/>
</dbReference>
<gene>
    <name evidence="9" type="ORF">BUZ01_03255</name>
</gene>
<evidence type="ECO:0000256" key="4">
    <source>
        <dbReference type="ARBA" id="ARBA00022898"/>
    </source>
</evidence>
<dbReference type="InterPro" id="IPR015421">
    <property type="entry name" value="PyrdxlP-dep_Trfase_major"/>
</dbReference>
<proteinExistence type="inferred from homology"/>
<keyword evidence="4" id="KW-0663">Pyridoxal phosphate</keyword>
<evidence type="ECO:0000256" key="7">
    <source>
        <dbReference type="ARBA" id="ARBA00023163"/>
    </source>
</evidence>
<dbReference type="Proteomes" id="UP000283576">
    <property type="component" value="Unassembled WGS sequence"/>
</dbReference>
<keyword evidence="3 9" id="KW-0032">Aminotransferase</keyword>
<dbReference type="InterPro" id="IPR000524">
    <property type="entry name" value="Tscrpt_reg_HTH_GntR"/>
</dbReference>
<evidence type="ECO:0000256" key="5">
    <source>
        <dbReference type="ARBA" id="ARBA00023015"/>
    </source>
</evidence>
<organism evidence="9 10">
    <name type="scientific">Staphylococcus gallinarum</name>
    <dbReference type="NCBI Taxonomy" id="1293"/>
    <lineage>
        <taxon>Bacteria</taxon>
        <taxon>Bacillati</taxon>
        <taxon>Bacillota</taxon>
        <taxon>Bacilli</taxon>
        <taxon>Bacillales</taxon>
        <taxon>Staphylococcaceae</taxon>
        <taxon>Staphylococcus</taxon>
    </lineage>
</organism>
<comment type="cofactor">
    <cofactor evidence="1">
        <name>pyridoxal 5'-phosphate</name>
        <dbReference type="ChEBI" id="CHEBI:597326"/>
    </cofactor>
</comment>